<proteinExistence type="predicted"/>
<keyword evidence="1" id="KW-1133">Transmembrane helix</keyword>
<dbReference type="eggNOG" id="COG1277">
    <property type="taxonomic scope" value="Bacteria"/>
</dbReference>
<dbReference type="Pfam" id="PF12679">
    <property type="entry name" value="ABC2_membrane_2"/>
    <property type="match status" value="1"/>
</dbReference>
<comment type="caution">
    <text evidence="2">The sequence shown here is derived from an EMBL/GenBank/DDBJ whole genome shotgun (WGS) entry which is preliminary data.</text>
</comment>
<dbReference type="AlphaFoldDB" id="A0A085U0R3"/>
<dbReference type="PANTHER" id="PTHR43471:SF1">
    <property type="entry name" value="ABC TRANSPORTER PERMEASE PROTEIN NOSY-RELATED"/>
    <property type="match status" value="1"/>
</dbReference>
<dbReference type="GO" id="GO:0005886">
    <property type="term" value="C:plasma membrane"/>
    <property type="evidence" value="ECO:0007669"/>
    <property type="project" value="UniProtKB-SubCell"/>
</dbReference>
<keyword evidence="1" id="KW-0812">Transmembrane</keyword>
<dbReference type="Proteomes" id="UP000028607">
    <property type="component" value="Unassembled WGS sequence"/>
</dbReference>
<feature type="transmembrane region" description="Helical" evidence="1">
    <location>
        <begin position="51"/>
        <end position="76"/>
    </location>
</feature>
<feature type="transmembrane region" description="Helical" evidence="1">
    <location>
        <begin position="141"/>
        <end position="163"/>
    </location>
</feature>
<gene>
    <name evidence="2" type="ORF">DW2_00340</name>
</gene>
<dbReference type="RefSeq" id="WP_038142431.1">
    <property type="nucleotide sequence ID" value="NZ_AQRC01000001.1"/>
</dbReference>
<feature type="transmembrane region" description="Helical" evidence="1">
    <location>
        <begin position="250"/>
        <end position="269"/>
    </location>
</feature>
<sequence>MILRFATIAAQEFRLARRNLWVALATAALAAFALALGFLGAGQGPALKADVLSLTAASLSTLSVYLIPLIALLMSYDALSGEVERGTLALTFATPARRWELFVAKFVAQTAAVGAAITIGFAIAGGAIGAVYGLSAEGLAAWARLVGSGFALGAVFVAIGLALSAAAGRTANAAAFAIACWLLLVVLYDLALLGGVIAAGEGVFTSHIFPWMVLANPADAFRIYNLAAFDAAPVSGIDGLARTLPFPPQLALAVLGFWLAAPVLLGIRLTGKIVP</sequence>
<feature type="transmembrane region" description="Helical" evidence="1">
    <location>
        <begin position="175"/>
        <end position="199"/>
    </location>
</feature>
<dbReference type="STRING" id="1317124.DW2_00340"/>
<keyword evidence="1" id="KW-0472">Membrane</keyword>
<dbReference type="PANTHER" id="PTHR43471">
    <property type="entry name" value="ABC TRANSPORTER PERMEASE"/>
    <property type="match status" value="1"/>
</dbReference>
<evidence type="ECO:0000313" key="3">
    <source>
        <dbReference type="Proteomes" id="UP000028607"/>
    </source>
</evidence>
<feature type="transmembrane region" description="Helical" evidence="1">
    <location>
        <begin position="20"/>
        <end position="39"/>
    </location>
</feature>
<evidence type="ECO:0000256" key="1">
    <source>
        <dbReference type="SAM" id="Phobius"/>
    </source>
</evidence>
<feature type="transmembrane region" description="Helical" evidence="1">
    <location>
        <begin position="106"/>
        <end position="135"/>
    </location>
</feature>
<evidence type="ECO:0000313" key="2">
    <source>
        <dbReference type="EMBL" id="KFE36560.1"/>
    </source>
</evidence>
<reference evidence="2 3" key="2">
    <citation type="journal article" date="2015" name="Antonie Van Leeuwenhoek">
        <title>Thioclava indica sp. nov., isolated from surface seawater of the Indian Ocean.</title>
        <authorList>
            <person name="Liu Y."/>
            <person name="Lai Q."/>
            <person name="Du J."/>
            <person name="Xu H."/>
            <person name="Jiang L."/>
            <person name="Shao Z."/>
        </authorList>
    </citation>
    <scope>NUCLEOTIDE SEQUENCE [LARGE SCALE GENOMIC DNA]</scope>
    <source>
        <strain evidence="2 3">13D2W-2</strain>
    </source>
</reference>
<organism evidence="2 3">
    <name type="scientific">Thioclava atlantica</name>
    <dbReference type="NCBI Taxonomy" id="1317124"/>
    <lineage>
        <taxon>Bacteria</taxon>
        <taxon>Pseudomonadati</taxon>
        <taxon>Pseudomonadota</taxon>
        <taxon>Alphaproteobacteria</taxon>
        <taxon>Rhodobacterales</taxon>
        <taxon>Paracoccaceae</taxon>
        <taxon>Thioclava</taxon>
    </lineage>
</organism>
<dbReference type="PATRIC" id="fig|1317124.6.peg.61"/>
<dbReference type="OrthoDB" id="9805862at2"/>
<dbReference type="GO" id="GO:0140359">
    <property type="term" value="F:ABC-type transporter activity"/>
    <property type="evidence" value="ECO:0007669"/>
    <property type="project" value="InterPro"/>
</dbReference>
<dbReference type="EMBL" id="AQRC01000001">
    <property type="protein sequence ID" value="KFE36560.1"/>
    <property type="molecule type" value="Genomic_DNA"/>
</dbReference>
<name>A0A085U0R3_9RHOB</name>
<protein>
    <submittedName>
        <fullName evidence="2">Membrane protein nosY</fullName>
    </submittedName>
</protein>
<keyword evidence="3" id="KW-1185">Reference proteome</keyword>
<reference evidence="3" key="1">
    <citation type="submission" date="2013-04" db="EMBL/GenBank/DDBJ databases">
        <title>Thioclava sp. 13D2W-2 Genome Sequencing.</title>
        <authorList>
            <person name="Lai Q."/>
            <person name="Li G."/>
            <person name="Shao Z."/>
        </authorList>
    </citation>
    <scope>NUCLEOTIDE SEQUENCE [LARGE SCALE GENOMIC DNA]</scope>
    <source>
        <strain evidence="3">13D2W-2</strain>
    </source>
</reference>
<accession>A0A085U0R3</accession>